<dbReference type="EMBL" id="GGEC01001398">
    <property type="protein sequence ID" value="MBW81881.1"/>
    <property type="molecule type" value="Transcribed_RNA"/>
</dbReference>
<name>A0A2P2IL20_RHIMU</name>
<accession>A0A2P2IL20</accession>
<sequence>MSLRQIDEHNLPHIVWDTNLKNMKWIVLQTCVISCCLCFAPTCPGEQHS</sequence>
<evidence type="ECO:0000313" key="1">
    <source>
        <dbReference type="EMBL" id="MBW81881.1"/>
    </source>
</evidence>
<proteinExistence type="predicted"/>
<dbReference type="AlphaFoldDB" id="A0A2P2IL20"/>
<reference evidence="1" key="1">
    <citation type="submission" date="2018-02" db="EMBL/GenBank/DDBJ databases">
        <title>Rhizophora mucronata_Transcriptome.</title>
        <authorList>
            <person name="Meera S.P."/>
            <person name="Sreeshan A."/>
            <person name="Augustine A."/>
        </authorList>
    </citation>
    <scope>NUCLEOTIDE SEQUENCE</scope>
    <source>
        <tissue evidence="1">Leaf</tissue>
    </source>
</reference>
<organism evidence="1">
    <name type="scientific">Rhizophora mucronata</name>
    <name type="common">Asiatic mangrove</name>
    <dbReference type="NCBI Taxonomy" id="61149"/>
    <lineage>
        <taxon>Eukaryota</taxon>
        <taxon>Viridiplantae</taxon>
        <taxon>Streptophyta</taxon>
        <taxon>Embryophyta</taxon>
        <taxon>Tracheophyta</taxon>
        <taxon>Spermatophyta</taxon>
        <taxon>Magnoliopsida</taxon>
        <taxon>eudicotyledons</taxon>
        <taxon>Gunneridae</taxon>
        <taxon>Pentapetalae</taxon>
        <taxon>rosids</taxon>
        <taxon>fabids</taxon>
        <taxon>Malpighiales</taxon>
        <taxon>Rhizophoraceae</taxon>
        <taxon>Rhizophora</taxon>
    </lineage>
</organism>
<protein>
    <submittedName>
        <fullName evidence="1">Uncharacterized protein MANES_09G030800</fullName>
    </submittedName>
</protein>